<dbReference type="GO" id="GO:0006465">
    <property type="term" value="P:signal peptide processing"/>
    <property type="evidence" value="ECO:0007669"/>
    <property type="project" value="TreeGrafter"/>
</dbReference>
<comment type="subcellular location">
    <subcellularLocation>
        <location evidence="1">Cell membrane</location>
        <topology evidence="1">Multi-pass membrane protein</topology>
    </subcellularLocation>
</comment>
<accession>A0A1E5H0N0</accession>
<keyword evidence="3" id="KW-1003">Cell membrane</keyword>
<feature type="transmembrane region" description="Helical" evidence="7">
    <location>
        <begin position="117"/>
        <end position="135"/>
    </location>
</feature>
<dbReference type="InterPro" id="IPR050882">
    <property type="entry name" value="Prepilin_peptidase/N-MTase"/>
</dbReference>
<feature type="transmembrane region" description="Helical" evidence="7">
    <location>
        <begin position="156"/>
        <end position="180"/>
    </location>
</feature>
<sequence>MGGSIISPASQCVYCKTNLRFYDLLPIISIILLRFRCRYCHHRLSISYLFSELVCGLLFVATTFTDWYSVYTLFFLLTTFTLTLTDIFYLIVEPKFFYPFGILLCVCHYFFGLPLHMVTGICVFITLISFTYVFPKSIGGGDILLVSLWGVLLGNRALIFLLFIASSCALLFLLFCHFFLNKKIQQLPFVPFLNIGLLCIIFI</sequence>
<evidence type="ECO:0000259" key="8">
    <source>
        <dbReference type="Pfam" id="PF01478"/>
    </source>
</evidence>
<feature type="domain" description="Prepilin type IV endopeptidase peptidase" evidence="8">
    <location>
        <begin position="73"/>
        <end position="173"/>
    </location>
</feature>
<dbReference type="InterPro" id="IPR010627">
    <property type="entry name" value="Prepilin_pept_A24_N"/>
</dbReference>
<gene>
    <name evidence="10" type="ORF">BCR25_16460</name>
</gene>
<feature type="domain" description="Prepilin peptidase A24 N-terminal" evidence="9">
    <location>
        <begin position="4"/>
        <end position="63"/>
    </location>
</feature>
<evidence type="ECO:0000259" key="9">
    <source>
        <dbReference type="Pfam" id="PF06750"/>
    </source>
</evidence>
<feature type="transmembrane region" description="Helical" evidence="7">
    <location>
        <begin position="44"/>
        <end position="64"/>
    </location>
</feature>
<reference evidence="11" key="1">
    <citation type="submission" date="2016-09" db="EMBL/GenBank/DDBJ databases">
        <authorList>
            <person name="Gulvik C.A."/>
        </authorList>
    </citation>
    <scope>NUCLEOTIDE SEQUENCE [LARGE SCALE GENOMIC DNA]</scope>
    <source>
        <strain evidence="11">LMG 8895</strain>
    </source>
</reference>
<evidence type="ECO:0000313" key="10">
    <source>
        <dbReference type="EMBL" id="OEG18456.1"/>
    </source>
</evidence>
<dbReference type="Pfam" id="PF06750">
    <property type="entry name" value="A24_N_bact"/>
    <property type="match status" value="1"/>
</dbReference>
<organism evidence="10 11">
    <name type="scientific">Enterococcus termitis</name>
    <dbReference type="NCBI Taxonomy" id="332950"/>
    <lineage>
        <taxon>Bacteria</taxon>
        <taxon>Bacillati</taxon>
        <taxon>Bacillota</taxon>
        <taxon>Bacilli</taxon>
        <taxon>Lactobacillales</taxon>
        <taxon>Enterococcaceae</taxon>
        <taxon>Enterococcus</taxon>
    </lineage>
</organism>
<dbReference type="InterPro" id="IPR000045">
    <property type="entry name" value="Prepilin_IV_endopep_pep"/>
</dbReference>
<evidence type="ECO:0000256" key="2">
    <source>
        <dbReference type="ARBA" id="ARBA00005801"/>
    </source>
</evidence>
<evidence type="ECO:0000256" key="1">
    <source>
        <dbReference type="ARBA" id="ARBA00004651"/>
    </source>
</evidence>
<keyword evidence="11" id="KW-1185">Reference proteome</keyword>
<dbReference type="GO" id="GO:0004190">
    <property type="term" value="F:aspartic-type endopeptidase activity"/>
    <property type="evidence" value="ECO:0007669"/>
    <property type="project" value="InterPro"/>
</dbReference>
<dbReference type="GO" id="GO:0005886">
    <property type="term" value="C:plasma membrane"/>
    <property type="evidence" value="ECO:0007669"/>
    <property type="project" value="UniProtKB-SubCell"/>
</dbReference>
<proteinExistence type="inferred from homology"/>
<evidence type="ECO:0000313" key="11">
    <source>
        <dbReference type="Proteomes" id="UP000095094"/>
    </source>
</evidence>
<comment type="similarity">
    <text evidence="2">Belongs to the peptidase A24 family.</text>
</comment>
<keyword evidence="5 7" id="KW-1133">Transmembrane helix</keyword>
<evidence type="ECO:0000256" key="7">
    <source>
        <dbReference type="SAM" id="Phobius"/>
    </source>
</evidence>
<evidence type="ECO:0000256" key="5">
    <source>
        <dbReference type="ARBA" id="ARBA00022989"/>
    </source>
</evidence>
<evidence type="ECO:0000256" key="4">
    <source>
        <dbReference type="ARBA" id="ARBA00022692"/>
    </source>
</evidence>
<protein>
    <submittedName>
        <fullName evidence="10">Uncharacterized protein</fullName>
    </submittedName>
</protein>
<feature type="transmembrane region" description="Helical" evidence="7">
    <location>
        <begin position="70"/>
        <end position="89"/>
    </location>
</feature>
<keyword evidence="4 7" id="KW-0812">Transmembrane</keyword>
<evidence type="ECO:0000256" key="6">
    <source>
        <dbReference type="ARBA" id="ARBA00023136"/>
    </source>
</evidence>
<keyword evidence="6 7" id="KW-0472">Membrane</keyword>
<dbReference type="Proteomes" id="UP000095094">
    <property type="component" value="Unassembled WGS sequence"/>
</dbReference>
<dbReference type="EMBL" id="MIJY01000006">
    <property type="protein sequence ID" value="OEG18456.1"/>
    <property type="molecule type" value="Genomic_DNA"/>
</dbReference>
<dbReference type="AlphaFoldDB" id="A0A1E5H0N0"/>
<evidence type="ECO:0000256" key="3">
    <source>
        <dbReference type="ARBA" id="ARBA00022475"/>
    </source>
</evidence>
<dbReference type="PANTHER" id="PTHR30487">
    <property type="entry name" value="TYPE 4 PREPILIN-LIKE PROTEINS LEADER PEPTIDE-PROCESSING ENZYME"/>
    <property type="match status" value="1"/>
</dbReference>
<name>A0A1E5H0N0_9ENTE</name>
<dbReference type="PANTHER" id="PTHR30487:SF0">
    <property type="entry name" value="PREPILIN LEADER PEPTIDASE_N-METHYLTRANSFERASE-RELATED"/>
    <property type="match status" value="1"/>
</dbReference>
<comment type="caution">
    <text evidence="10">The sequence shown here is derived from an EMBL/GenBank/DDBJ whole genome shotgun (WGS) entry which is preliminary data.</text>
</comment>
<dbReference type="Pfam" id="PF01478">
    <property type="entry name" value="Peptidase_A24"/>
    <property type="match status" value="1"/>
</dbReference>